<dbReference type="Gene3D" id="3.10.20.310">
    <property type="entry name" value="membrane protein fhac"/>
    <property type="match status" value="1"/>
</dbReference>
<dbReference type="Gene3D" id="2.40.160.50">
    <property type="entry name" value="membrane protein fhac: a member of the omp85/tpsb transporter family"/>
    <property type="match status" value="1"/>
</dbReference>
<proteinExistence type="predicted"/>
<feature type="chain" id="PRO_5047386413" evidence="1">
    <location>
        <begin position="19"/>
        <end position="415"/>
    </location>
</feature>
<protein>
    <submittedName>
        <fullName evidence="3">Outer membrane protein assembly factor</fullName>
    </submittedName>
</protein>
<dbReference type="RefSeq" id="WP_167917098.1">
    <property type="nucleotide sequence ID" value="NZ_JAAVJS010000005.1"/>
</dbReference>
<accession>A0ABX1DA03</accession>
<evidence type="ECO:0000313" key="3">
    <source>
        <dbReference type="EMBL" id="NJX14862.1"/>
    </source>
</evidence>
<dbReference type="EMBL" id="JAAVJS010000005">
    <property type="protein sequence ID" value="NJX14862.1"/>
    <property type="molecule type" value="Genomic_DNA"/>
</dbReference>
<evidence type="ECO:0000259" key="2">
    <source>
        <dbReference type="Pfam" id="PF07244"/>
    </source>
</evidence>
<keyword evidence="1" id="KW-0732">Signal</keyword>
<dbReference type="InterPro" id="IPR010827">
    <property type="entry name" value="BamA/TamA_POTRA"/>
</dbReference>
<comment type="caution">
    <text evidence="3">The sequence shown here is derived from an EMBL/GenBank/DDBJ whole genome shotgun (WGS) entry which is preliminary data.</text>
</comment>
<dbReference type="Pfam" id="PF07244">
    <property type="entry name" value="POTRA"/>
    <property type="match status" value="1"/>
</dbReference>
<dbReference type="Proteomes" id="UP000760545">
    <property type="component" value="Unassembled WGS sequence"/>
</dbReference>
<organism evidence="3 4">
    <name type="scientific">Tamlana crocina</name>
    <dbReference type="NCBI Taxonomy" id="393006"/>
    <lineage>
        <taxon>Bacteria</taxon>
        <taxon>Pseudomonadati</taxon>
        <taxon>Bacteroidota</taxon>
        <taxon>Flavobacteriia</taxon>
        <taxon>Flavobacteriales</taxon>
        <taxon>Flavobacteriaceae</taxon>
        <taxon>Tamlana</taxon>
    </lineage>
</organism>
<evidence type="ECO:0000256" key="1">
    <source>
        <dbReference type="SAM" id="SignalP"/>
    </source>
</evidence>
<keyword evidence="4" id="KW-1185">Reference proteome</keyword>
<feature type="signal peptide" evidence="1">
    <location>
        <begin position="1"/>
        <end position="18"/>
    </location>
</feature>
<gene>
    <name evidence="3" type="ORF">HC176_05120</name>
</gene>
<name>A0ABX1DA03_9FLAO</name>
<evidence type="ECO:0000313" key="4">
    <source>
        <dbReference type="Proteomes" id="UP000760545"/>
    </source>
</evidence>
<sequence>MKKYLAFIFLLLSVTFQAQNIHDVKIQGNKRLKTSFIKKISILKVGDKLDTLQLNQDMLLLKRLPSISNASYQVLATKDNMYTVIYDIVENITLIPSVNVYTTNDDEFAYRLGLYEFNMFGRNIMVGGFYQKDIYSSYAINFRAPYLFSNQLGMALNFQDLTTQEPVFFDDKGVNYKYRNKSMEIMGLYQINVENKLELGLNYFVEDYRFKGENINNRPELNVHKWLAKGIFDYNKLDYFYQYVSGIRNQLNVQYVTSTNDMLPDFFIGWNDFFYFKRLGEKGNWATRVRIGLSSNDETPFAPFSVDNNLNIRGVGNTIDRGTGAVVLNTELRHTIIQKNWFVLQSNVFIDAGSWRNPGGDFDDFANSDNVKFYPGLGVRFMHKKIYNAIFRIDYGYGISKNASRGFVFGVGQYF</sequence>
<feature type="domain" description="POTRA" evidence="2">
    <location>
        <begin position="21"/>
        <end position="90"/>
    </location>
</feature>
<reference evidence="3 4" key="1">
    <citation type="submission" date="2020-03" db="EMBL/GenBank/DDBJ databases">
        <title>Tamlana sp. nov, isolated from XXX.</title>
        <authorList>
            <person name="Cao W.R."/>
        </authorList>
    </citation>
    <scope>NUCLEOTIDE SEQUENCE [LARGE SCALE GENOMIC DNA]</scope>
    <source>
        <strain evidence="3 4">HST1-43</strain>
    </source>
</reference>